<name>F3UEC4_STRSA</name>
<proteinExistence type="predicted"/>
<gene>
    <name evidence="1" type="ORF">HMPREF9393_1978</name>
</gene>
<sequence>MGLLVGGSERAGRLTQKRNRLEALKKRLIAQNTDIHYVVGLRESEIAGSKYDLEHQNELDSLSNLTKLLDSKKAVMVALLDSEIASLGIQIIAEINASKNEV</sequence>
<accession>F3UEC4</accession>
<comment type="caution">
    <text evidence="1">The sequence shown here is derived from an EMBL/GenBank/DDBJ whole genome shotgun (WGS) entry which is preliminary data.</text>
</comment>
<dbReference type="AlphaFoldDB" id="F3UEC4"/>
<dbReference type="RefSeq" id="WP_002922974.1">
    <property type="nucleotide sequence ID" value="NZ_GL890990.1"/>
</dbReference>
<evidence type="ECO:0000313" key="1">
    <source>
        <dbReference type="EMBL" id="EGJ36682.1"/>
    </source>
</evidence>
<dbReference type="HOGENOM" id="CLU_2275954_0_0_9"/>
<evidence type="ECO:0000313" key="2">
    <source>
        <dbReference type="Proteomes" id="UP000004171"/>
    </source>
</evidence>
<dbReference type="PATRIC" id="fig|888820.3.peg.1932"/>
<protein>
    <submittedName>
        <fullName evidence="1">Uncharacterized protein</fullName>
    </submittedName>
</protein>
<dbReference type="Proteomes" id="UP000004171">
    <property type="component" value="Unassembled WGS sequence"/>
</dbReference>
<dbReference type="EMBL" id="AFFL01000006">
    <property type="protein sequence ID" value="EGJ36682.1"/>
    <property type="molecule type" value="Genomic_DNA"/>
</dbReference>
<organism evidence="1 2">
    <name type="scientific">Streptococcus sanguinis SK1056</name>
    <dbReference type="NCBI Taxonomy" id="888820"/>
    <lineage>
        <taxon>Bacteria</taxon>
        <taxon>Bacillati</taxon>
        <taxon>Bacillota</taxon>
        <taxon>Bacilli</taxon>
        <taxon>Lactobacillales</taxon>
        <taxon>Streptococcaceae</taxon>
        <taxon>Streptococcus</taxon>
    </lineage>
</organism>
<reference evidence="1 2" key="1">
    <citation type="submission" date="2011-03" db="EMBL/GenBank/DDBJ databases">
        <authorList>
            <person name="Muzny D."/>
            <person name="Qin X."/>
            <person name="Deng J."/>
            <person name="Jiang H."/>
            <person name="Liu Y."/>
            <person name="Qu J."/>
            <person name="Song X.-Z."/>
            <person name="Zhang L."/>
            <person name="Thornton R."/>
            <person name="Coyle M."/>
            <person name="Francisco L."/>
            <person name="Jackson L."/>
            <person name="Javaid M."/>
            <person name="Korchina V."/>
            <person name="Kovar C."/>
            <person name="Mata R."/>
            <person name="Mathew T."/>
            <person name="Ngo R."/>
            <person name="Nguyen L."/>
            <person name="Nguyen N."/>
            <person name="Okwuonu G."/>
            <person name="Ongeri F."/>
            <person name="Pham C."/>
            <person name="Simmons D."/>
            <person name="Wilczek-Boney K."/>
            <person name="Hale W."/>
            <person name="Jakkamsetti A."/>
            <person name="Pham P."/>
            <person name="Ruth R."/>
            <person name="San Lucas F."/>
            <person name="Warren J."/>
            <person name="Zhang J."/>
            <person name="Zhao Z."/>
            <person name="Zhou C."/>
            <person name="Zhu D."/>
            <person name="Lee S."/>
            <person name="Bess C."/>
            <person name="Blankenburg K."/>
            <person name="Forbes L."/>
            <person name="Fu Q."/>
            <person name="Gubbala S."/>
            <person name="Hirani K."/>
            <person name="Jayaseelan J.C."/>
            <person name="Lara F."/>
            <person name="Munidasa M."/>
            <person name="Palculict T."/>
            <person name="Patil S."/>
            <person name="Pu L.-L."/>
            <person name="Saada N."/>
            <person name="Tang L."/>
            <person name="Weissenberger G."/>
            <person name="Zhu Y."/>
            <person name="Hemphill L."/>
            <person name="Shang Y."/>
            <person name="Youmans B."/>
            <person name="Ayvaz T."/>
            <person name="Ross M."/>
            <person name="Santibanez J."/>
            <person name="Aqrawi P."/>
            <person name="Gross S."/>
            <person name="Joshi V."/>
            <person name="Fowler G."/>
            <person name="Nazareth L."/>
            <person name="Reid J."/>
            <person name="Worley K."/>
            <person name="Petrosino J."/>
            <person name="Highlander S."/>
            <person name="Gibbs R."/>
        </authorList>
    </citation>
    <scope>NUCLEOTIDE SEQUENCE [LARGE SCALE GENOMIC DNA]</scope>
    <source>
        <strain evidence="1 2">SK1056</strain>
    </source>
</reference>